<protein>
    <submittedName>
        <fullName evidence="1">Uncharacterized protein</fullName>
    </submittedName>
</protein>
<proteinExistence type="predicted"/>
<reference evidence="1" key="1">
    <citation type="submission" date="2022-11" db="EMBL/GenBank/DDBJ databases">
        <authorList>
            <person name="Morgan W.R."/>
            <person name="Tartar A."/>
        </authorList>
    </citation>
    <scope>NUCLEOTIDE SEQUENCE</scope>
    <source>
        <strain evidence="1">ARSEF 373</strain>
    </source>
</reference>
<evidence type="ECO:0000313" key="1">
    <source>
        <dbReference type="EMBL" id="DBA04679.1"/>
    </source>
</evidence>
<organism evidence="1 2">
    <name type="scientific">Lagenidium giganteum</name>
    <dbReference type="NCBI Taxonomy" id="4803"/>
    <lineage>
        <taxon>Eukaryota</taxon>
        <taxon>Sar</taxon>
        <taxon>Stramenopiles</taxon>
        <taxon>Oomycota</taxon>
        <taxon>Peronosporomycetes</taxon>
        <taxon>Pythiales</taxon>
        <taxon>Pythiaceae</taxon>
    </lineage>
</organism>
<dbReference type="AlphaFoldDB" id="A0AAV2ZJ01"/>
<comment type="caution">
    <text evidence="1">The sequence shown here is derived from an EMBL/GenBank/DDBJ whole genome shotgun (WGS) entry which is preliminary data.</text>
</comment>
<gene>
    <name evidence="1" type="ORF">N0F65_012262</name>
</gene>
<name>A0AAV2ZJ01_9STRA</name>
<dbReference type="EMBL" id="DAKRPA010000006">
    <property type="protein sequence ID" value="DBA04679.1"/>
    <property type="molecule type" value="Genomic_DNA"/>
</dbReference>
<accession>A0AAV2ZJ01</accession>
<keyword evidence="2" id="KW-1185">Reference proteome</keyword>
<reference evidence="1" key="2">
    <citation type="journal article" date="2023" name="Microbiol Resour">
        <title>Decontamination and Annotation of the Draft Genome Sequence of the Oomycete Lagenidium giganteum ARSEF 373.</title>
        <authorList>
            <person name="Morgan W.R."/>
            <person name="Tartar A."/>
        </authorList>
    </citation>
    <scope>NUCLEOTIDE SEQUENCE</scope>
    <source>
        <strain evidence="1">ARSEF 373</strain>
    </source>
</reference>
<evidence type="ECO:0000313" key="2">
    <source>
        <dbReference type="Proteomes" id="UP001146120"/>
    </source>
</evidence>
<sequence length="76" mass="8525">MQPEEEAVLSEISRVLETEPEMGAKRVAAVLKESNPEWTLGEKRGTHSSRGGAWCRARLLQAMILTRTMVVQWPSC</sequence>
<dbReference type="Proteomes" id="UP001146120">
    <property type="component" value="Unassembled WGS sequence"/>
</dbReference>